<reference evidence="4 5" key="1">
    <citation type="journal article" date="2010" name="Stand. Genomic Sci.">
        <title>Complete genome sequence of Haliangium ochraceum type strain (SMP-2).</title>
        <authorList>
            <consortium name="US DOE Joint Genome Institute (JGI-PGF)"/>
            <person name="Ivanova N."/>
            <person name="Daum C."/>
            <person name="Lang E."/>
            <person name="Abt B."/>
            <person name="Kopitz M."/>
            <person name="Saunders E."/>
            <person name="Lapidus A."/>
            <person name="Lucas S."/>
            <person name="Glavina Del Rio T."/>
            <person name="Nolan M."/>
            <person name="Tice H."/>
            <person name="Copeland A."/>
            <person name="Cheng J.F."/>
            <person name="Chen F."/>
            <person name="Bruce D."/>
            <person name="Goodwin L."/>
            <person name="Pitluck S."/>
            <person name="Mavromatis K."/>
            <person name="Pati A."/>
            <person name="Mikhailova N."/>
            <person name="Chen A."/>
            <person name="Palaniappan K."/>
            <person name="Land M."/>
            <person name="Hauser L."/>
            <person name="Chang Y.J."/>
            <person name="Jeffries C.D."/>
            <person name="Detter J.C."/>
            <person name="Brettin T."/>
            <person name="Rohde M."/>
            <person name="Goker M."/>
            <person name="Bristow J."/>
            <person name="Markowitz V."/>
            <person name="Eisen J.A."/>
            <person name="Hugenholtz P."/>
            <person name="Kyrpides N.C."/>
            <person name="Klenk H.P."/>
        </authorList>
    </citation>
    <scope>NUCLEOTIDE SEQUENCE [LARGE SCALE GENOMIC DNA]</scope>
    <source>
        <strain evidence="5">DSM 14365 / CIP 107738 / JCM 11303 / AJ 13395 / SMP-2</strain>
    </source>
</reference>
<evidence type="ECO:0000313" key="5">
    <source>
        <dbReference type="Proteomes" id="UP000001880"/>
    </source>
</evidence>
<evidence type="ECO:0000256" key="1">
    <source>
        <dbReference type="ARBA" id="ARBA00022729"/>
    </source>
</evidence>
<gene>
    <name evidence="4" type="ordered locus">Hoch_1684</name>
</gene>
<keyword evidence="4" id="KW-0675">Receptor</keyword>
<keyword evidence="1 2" id="KW-0732">Signal</keyword>
<feature type="chain" id="PRO_5003010655" evidence="2">
    <location>
        <begin position="23"/>
        <end position="363"/>
    </location>
</feature>
<feature type="domain" description="IPT/TIG" evidence="3">
    <location>
        <begin position="118"/>
        <end position="181"/>
    </location>
</feature>
<dbReference type="InterPro" id="IPR014756">
    <property type="entry name" value="Ig_E-set"/>
</dbReference>
<dbReference type="Gene3D" id="2.60.40.10">
    <property type="entry name" value="Immunoglobulins"/>
    <property type="match status" value="3"/>
</dbReference>
<feature type="signal peptide" evidence="2">
    <location>
        <begin position="1"/>
        <end position="22"/>
    </location>
</feature>
<keyword evidence="5" id="KW-1185">Reference proteome</keyword>
<dbReference type="PANTHER" id="PTHR46769">
    <property type="entry name" value="POLYCYSTIC KIDNEY AND HEPATIC DISEASE 1 (AUTOSOMAL RECESSIVE)-LIKE 1"/>
    <property type="match status" value="1"/>
</dbReference>
<dbReference type="SUPFAM" id="SSF81296">
    <property type="entry name" value="E set domains"/>
    <property type="match status" value="4"/>
</dbReference>
<proteinExistence type="predicted"/>
<dbReference type="AlphaFoldDB" id="D0LWY7"/>
<dbReference type="HOGENOM" id="CLU_762411_0_0_7"/>
<sequence>MKTLTSIVTAAFLLGTTASAMAETRPNTYVPSQRALQIHNFQPQSGGVGSYVTVNGSGLNRVEYVLVGGYKVTPVQHSNDQISFRIPSRHGNGEIRLHVSGRGNLPIGQFSVFTMLGIDGFSPQSGRSGTAVNIDGQGFQHGDKVYLNGRPLVVQSLTHDRIVARIPANASTGYLTVRHADGVSERSAQRFYVTQAQPVITSMAPLSGEPGTQVRLVGNDFEAGCKVFYGQDTLPINYRSDRVINVTIPDYARNNFLYVNCAGEQARSPQRFRVTKATPVVRLPKQVDAGELVTLRGANFDSNLRIFWGAHEMRVVKRSRNGKRIQVLIPSHLHGRDYVSTIGSSGRMELGAMQIMPRFYTTR</sequence>
<dbReference type="InterPro" id="IPR002909">
    <property type="entry name" value="IPT_dom"/>
</dbReference>
<feature type="domain" description="IPT/TIG" evidence="3">
    <location>
        <begin position="37"/>
        <end position="105"/>
    </location>
</feature>
<dbReference type="PANTHER" id="PTHR46769:SF2">
    <property type="entry name" value="FIBROCYSTIN-L ISOFORM 2 PRECURSOR-RELATED"/>
    <property type="match status" value="1"/>
</dbReference>
<evidence type="ECO:0000313" key="4">
    <source>
        <dbReference type="EMBL" id="ACY14234.1"/>
    </source>
</evidence>
<dbReference type="OrthoDB" id="5479351at2"/>
<organism evidence="4 5">
    <name type="scientific">Haliangium ochraceum (strain DSM 14365 / JCM 11303 / SMP-2)</name>
    <dbReference type="NCBI Taxonomy" id="502025"/>
    <lineage>
        <taxon>Bacteria</taxon>
        <taxon>Pseudomonadati</taxon>
        <taxon>Myxococcota</taxon>
        <taxon>Polyangia</taxon>
        <taxon>Haliangiales</taxon>
        <taxon>Kofleriaceae</taxon>
        <taxon>Haliangium</taxon>
    </lineage>
</organism>
<dbReference type="KEGG" id="hoh:Hoch_1684"/>
<accession>D0LWY7</accession>
<dbReference type="Pfam" id="PF01833">
    <property type="entry name" value="TIG"/>
    <property type="match status" value="2"/>
</dbReference>
<dbReference type="InterPro" id="IPR052387">
    <property type="entry name" value="Fibrocystin"/>
</dbReference>
<dbReference type="Proteomes" id="UP000001880">
    <property type="component" value="Chromosome"/>
</dbReference>
<evidence type="ECO:0000259" key="3">
    <source>
        <dbReference type="Pfam" id="PF01833"/>
    </source>
</evidence>
<dbReference type="EMBL" id="CP001804">
    <property type="protein sequence ID" value="ACY14234.1"/>
    <property type="molecule type" value="Genomic_DNA"/>
</dbReference>
<name>D0LWY7_HALO1</name>
<dbReference type="RefSeq" id="WP_012826842.1">
    <property type="nucleotide sequence ID" value="NC_013440.1"/>
</dbReference>
<dbReference type="eggNOG" id="COG5184">
    <property type="taxonomic scope" value="Bacteria"/>
</dbReference>
<evidence type="ECO:0000256" key="2">
    <source>
        <dbReference type="SAM" id="SignalP"/>
    </source>
</evidence>
<protein>
    <submittedName>
        <fullName evidence="4">Cell surface receptor IPT/TIG domain protein</fullName>
    </submittedName>
</protein>
<dbReference type="InterPro" id="IPR013783">
    <property type="entry name" value="Ig-like_fold"/>
</dbReference>
<dbReference type="STRING" id="502025.Hoch_1684"/>